<proteinExistence type="predicted"/>
<evidence type="ECO:0000313" key="4">
    <source>
        <dbReference type="Proteomes" id="UP000565745"/>
    </source>
</evidence>
<feature type="signal peptide" evidence="1">
    <location>
        <begin position="1"/>
        <end position="21"/>
    </location>
</feature>
<comment type="caution">
    <text evidence="3">The sequence shown here is derived from an EMBL/GenBank/DDBJ whole genome shotgun (WGS) entry which is preliminary data.</text>
</comment>
<organism evidence="3 4">
    <name type="scientific">Sulfitobacter noctilucicola</name>
    <dbReference type="NCBI Taxonomy" id="1342301"/>
    <lineage>
        <taxon>Bacteria</taxon>
        <taxon>Pseudomonadati</taxon>
        <taxon>Pseudomonadota</taxon>
        <taxon>Alphaproteobacteria</taxon>
        <taxon>Rhodobacterales</taxon>
        <taxon>Roseobacteraceae</taxon>
        <taxon>Sulfitobacter</taxon>
    </lineage>
</organism>
<evidence type="ECO:0000313" key="3">
    <source>
        <dbReference type="EMBL" id="MBB4175034.1"/>
    </source>
</evidence>
<sequence>MKALVSVCMGLGICIAGAALAQELPGALSPQQKAAMMEADVVILGEVHDNAAHHEGQAALMAEIAPRAVVFEMLDGPMADTLNGLPRDDVADWGKRIGWEEAGWPDFGLYQPVFEALGDAVVVGAAADRAVVRAAFDQGAAAAFGKGAERFGLHVPLPDAQREARRALQFDAHCQAMPFDLMDGMVEAQRLRDASFSKAVVGALERYGPPVVVITGNGHARRDWAMPFMLAQAVPTRSIYSIGFVEAPAAAKDDRFDATLVADAAPRDDPCAAFAN</sequence>
<dbReference type="Gene3D" id="3.40.50.11550">
    <property type="match status" value="1"/>
</dbReference>
<dbReference type="EMBL" id="JACIFU010000003">
    <property type="protein sequence ID" value="MBB4175034.1"/>
    <property type="molecule type" value="Genomic_DNA"/>
</dbReference>
<dbReference type="CDD" id="cd14727">
    <property type="entry name" value="ChanN-like"/>
    <property type="match status" value="1"/>
</dbReference>
<name>A0A7W6M9U8_9RHOB</name>
<dbReference type="SUPFAM" id="SSF159501">
    <property type="entry name" value="EreA/ChaN-like"/>
    <property type="match status" value="1"/>
</dbReference>
<keyword evidence="1" id="KW-0732">Signal</keyword>
<dbReference type="InterPro" id="IPR007314">
    <property type="entry name" value="Cofac_haem-bd_dom"/>
</dbReference>
<dbReference type="AlphaFoldDB" id="A0A7W6M9U8"/>
<dbReference type="Proteomes" id="UP000565745">
    <property type="component" value="Unassembled WGS sequence"/>
</dbReference>
<dbReference type="RefSeq" id="WP_025055870.1">
    <property type="nucleotide sequence ID" value="NZ_JACIFU010000003.1"/>
</dbReference>
<evidence type="ECO:0000256" key="1">
    <source>
        <dbReference type="SAM" id="SignalP"/>
    </source>
</evidence>
<dbReference type="Pfam" id="PF04187">
    <property type="entry name" value="Cofac_haem_bdg"/>
    <property type="match status" value="1"/>
</dbReference>
<feature type="chain" id="PRO_5030550803" evidence="1">
    <location>
        <begin position="22"/>
        <end position="276"/>
    </location>
</feature>
<evidence type="ECO:0000259" key="2">
    <source>
        <dbReference type="Pfam" id="PF04187"/>
    </source>
</evidence>
<protein>
    <submittedName>
        <fullName evidence="3">Putative iron-regulated protein</fullName>
    </submittedName>
</protein>
<accession>A0A7W6M9U8</accession>
<keyword evidence="4" id="KW-1185">Reference proteome</keyword>
<gene>
    <name evidence="3" type="ORF">GGR93_002822</name>
</gene>
<reference evidence="3 4" key="1">
    <citation type="submission" date="2020-08" db="EMBL/GenBank/DDBJ databases">
        <title>Genomic Encyclopedia of Type Strains, Phase IV (KMG-IV): sequencing the most valuable type-strain genomes for metagenomic binning, comparative biology and taxonomic classification.</title>
        <authorList>
            <person name="Goeker M."/>
        </authorList>
    </citation>
    <scope>NUCLEOTIDE SEQUENCE [LARGE SCALE GENOMIC DNA]</scope>
    <source>
        <strain evidence="3 4">DSM 101015</strain>
    </source>
</reference>
<feature type="domain" description="Haem-binding uptake Tiki superfamily ChaN" evidence="2">
    <location>
        <begin position="35"/>
        <end position="227"/>
    </location>
</feature>